<dbReference type="GO" id="GO:0016020">
    <property type="term" value="C:membrane"/>
    <property type="evidence" value="ECO:0007669"/>
    <property type="project" value="TreeGrafter"/>
</dbReference>
<evidence type="ECO:0000256" key="2">
    <source>
        <dbReference type="ARBA" id="ARBA00022840"/>
    </source>
</evidence>
<evidence type="ECO:0000313" key="4">
    <source>
        <dbReference type="Proteomes" id="UP000266673"/>
    </source>
</evidence>
<dbReference type="GO" id="GO:0042626">
    <property type="term" value="F:ATPase-coupled transmembrane transporter activity"/>
    <property type="evidence" value="ECO:0007669"/>
    <property type="project" value="TreeGrafter"/>
</dbReference>
<reference evidence="3 4" key="1">
    <citation type="submission" date="2018-06" db="EMBL/GenBank/DDBJ databases">
        <title>Comparative genomics reveals the genomic features of Rhizophagus irregularis, R. cerebriforme, R. diaphanum and Gigaspora rosea, and their symbiotic lifestyle signature.</title>
        <authorList>
            <person name="Morin E."/>
            <person name="San Clemente H."/>
            <person name="Chen E.C.H."/>
            <person name="De La Providencia I."/>
            <person name="Hainaut M."/>
            <person name="Kuo A."/>
            <person name="Kohler A."/>
            <person name="Murat C."/>
            <person name="Tang N."/>
            <person name="Roy S."/>
            <person name="Loubradou J."/>
            <person name="Henrissat B."/>
            <person name="Grigoriev I.V."/>
            <person name="Corradi N."/>
            <person name="Roux C."/>
            <person name="Martin F.M."/>
        </authorList>
    </citation>
    <scope>NUCLEOTIDE SEQUENCE [LARGE SCALE GENOMIC DNA]</scope>
    <source>
        <strain evidence="3 4">DAOM 194757</strain>
    </source>
</reference>
<protein>
    <recommendedName>
        <fullName evidence="5">ABC transporter domain-containing protein</fullName>
    </recommendedName>
</protein>
<dbReference type="PANTHER" id="PTHR24223">
    <property type="entry name" value="ATP-BINDING CASSETTE SUB-FAMILY C"/>
    <property type="match status" value="1"/>
</dbReference>
<organism evidence="3 4">
    <name type="scientific">Gigaspora rosea</name>
    <dbReference type="NCBI Taxonomy" id="44941"/>
    <lineage>
        <taxon>Eukaryota</taxon>
        <taxon>Fungi</taxon>
        <taxon>Fungi incertae sedis</taxon>
        <taxon>Mucoromycota</taxon>
        <taxon>Glomeromycotina</taxon>
        <taxon>Glomeromycetes</taxon>
        <taxon>Diversisporales</taxon>
        <taxon>Gigasporaceae</taxon>
        <taxon>Gigaspora</taxon>
    </lineage>
</organism>
<evidence type="ECO:0000256" key="1">
    <source>
        <dbReference type="ARBA" id="ARBA00022741"/>
    </source>
</evidence>
<evidence type="ECO:0008006" key="5">
    <source>
        <dbReference type="Google" id="ProtNLM"/>
    </source>
</evidence>
<dbReference type="InterPro" id="IPR050173">
    <property type="entry name" value="ABC_transporter_C-like"/>
</dbReference>
<dbReference type="STRING" id="44941.A0A397TUY9"/>
<comment type="caution">
    <text evidence="3">The sequence shown here is derived from an EMBL/GenBank/DDBJ whole genome shotgun (WGS) entry which is preliminary data.</text>
</comment>
<dbReference type="EMBL" id="QKWP01004971">
    <property type="protein sequence ID" value="RIB00179.1"/>
    <property type="molecule type" value="Genomic_DNA"/>
</dbReference>
<evidence type="ECO:0000313" key="3">
    <source>
        <dbReference type="EMBL" id="RIB00179.1"/>
    </source>
</evidence>
<dbReference type="Gene3D" id="3.40.50.300">
    <property type="entry name" value="P-loop containing nucleotide triphosphate hydrolases"/>
    <property type="match status" value="1"/>
</dbReference>
<dbReference type="AlphaFoldDB" id="A0A397TUY9"/>
<accession>A0A397TUY9</accession>
<keyword evidence="2" id="KW-0067">ATP-binding</keyword>
<name>A0A397TUY9_9GLOM</name>
<dbReference type="SUPFAM" id="SSF52540">
    <property type="entry name" value="P-loop containing nucleoside triphosphate hydrolases"/>
    <property type="match status" value="1"/>
</dbReference>
<keyword evidence="1" id="KW-0547">Nucleotide-binding</keyword>
<dbReference type="InterPro" id="IPR027417">
    <property type="entry name" value="P-loop_NTPase"/>
</dbReference>
<dbReference type="GO" id="GO:0005524">
    <property type="term" value="F:ATP binding"/>
    <property type="evidence" value="ECO:0007669"/>
    <property type="project" value="UniProtKB-KW"/>
</dbReference>
<gene>
    <name evidence="3" type="ORF">C2G38_2051831</name>
</gene>
<dbReference type="OrthoDB" id="6500128at2759"/>
<dbReference type="Proteomes" id="UP000266673">
    <property type="component" value="Unassembled WGS sequence"/>
</dbReference>
<sequence length="138" mass="15874">MAFILAYMLQITQSFNLFVNQFAKLETDMNLVEYLIYYRDNLEKEAKNIVLKNRPSSRWPAHEEIYIKNLKIRYGPDSLLVLKSISVDIKATEKIEIVGQTALKIGCRKSTLAMLFFRFIEATSGGIVIDDIDISTMD</sequence>
<proteinExistence type="predicted"/>
<keyword evidence="4" id="KW-1185">Reference proteome</keyword>